<dbReference type="RefSeq" id="WP_163828081.1">
    <property type="nucleotide sequence ID" value="NZ_JAAGUX010000002.1"/>
</dbReference>
<protein>
    <submittedName>
        <fullName evidence="1">Uncharacterized protein</fullName>
    </submittedName>
</protein>
<gene>
    <name evidence="1" type="ORF">GV794_02080</name>
</gene>
<accession>A0ABX0CD15</accession>
<reference evidence="1 2" key="1">
    <citation type="submission" date="2020-01" db="EMBL/GenBank/DDBJ databases">
        <title>Genetics and antimicrobial susceptibilities of Nocardia species isolated from the soil; a comparison with species isolated from humans.</title>
        <authorList>
            <person name="Carrasco G."/>
            <person name="Monzon S."/>
            <person name="Sansegundo M."/>
            <person name="Garcia E."/>
            <person name="Garrido N."/>
            <person name="Medina M.J."/>
            <person name="Villalon P."/>
            <person name="Ramirez-Arocha A.C."/>
            <person name="Jimenez P."/>
            <person name="Cuesta I."/>
            <person name="Valdezate S."/>
        </authorList>
    </citation>
    <scope>NUCLEOTIDE SEQUENCE [LARGE SCALE GENOMIC DNA]</scope>
    <source>
        <strain evidence="1 2">CNM20110649</strain>
    </source>
</reference>
<evidence type="ECO:0000313" key="1">
    <source>
        <dbReference type="EMBL" id="NEW54455.1"/>
    </source>
</evidence>
<sequence length="112" mass="12069">MIDVTPCQLGPIVARGVLFGRSRMRADCACGTTISGWDGAHVRNLYAEHLAIPRPPADVLAMDAPTKSDVRLWPDFFIAGPGRRVASATLCPHAYYLTDSCPGCDADHEDAQ</sequence>
<comment type="caution">
    <text evidence="1">The sequence shown here is derived from an EMBL/GenBank/DDBJ whole genome shotgun (WGS) entry which is preliminary data.</text>
</comment>
<keyword evidence="2" id="KW-1185">Reference proteome</keyword>
<name>A0ABX0CD15_9NOCA</name>
<dbReference type="Proteomes" id="UP000470876">
    <property type="component" value="Unassembled WGS sequence"/>
</dbReference>
<proteinExistence type="predicted"/>
<organism evidence="1 2">
    <name type="scientific">Nocardia cyriacigeorgica</name>
    <dbReference type="NCBI Taxonomy" id="135487"/>
    <lineage>
        <taxon>Bacteria</taxon>
        <taxon>Bacillati</taxon>
        <taxon>Actinomycetota</taxon>
        <taxon>Actinomycetes</taxon>
        <taxon>Mycobacteriales</taxon>
        <taxon>Nocardiaceae</taxon>
        <taxon>Nocardia</taxon>
    </lineage>
</organism>
<evidence type="ECO:0000313" key="2">
    <source>
        <dbReference type="Proteomes" id="UP000470876"/>
    </source>
</evidence>
<dbReference type="EMBL" id="JAAGUX010000002">
    <property type="protein sequence ID" value="NEW54455.1"/>
    <property type="molecule type" value="Genomic_DNA"/>
</dbReference>